<reference evidence="2 3" key="1">
    <citation type="journal article" date="2012" name="Proc. Natl. Acad. Sci. U.S.A.">
        <title>Comparative genomics of Ceriporiopsis subvermispora and Phanerochaete chrysosporium provide insight into selective ligninolysis.</title>
        <authorList>
            <person name="Fernandez-Fueyo E."/>
            <person name="Ruiz-Duenas F.J."/>
            <person name="Ferreira P."/>
            <person name="Floudas D."/>
            <person name="Hibbett D.S."/>
            <person name="Canessa P."/>
            <person name="Larrondo L.F."/>
            <person name="James T.Y."/>
            <person name="Seelenfreund D."/>
            <person name="Lobos S."/>
            <person name="Polanco R."/>
            <person name="Tello M."/>
            <person name="Honda Y."/>
            <person name="Watanabe T."/>
            <person name="Watanabe T."/>
            <person name="Ryu J.S."/>
            <person name="Kubicek C.P."/>
            <person name="Schmoll M."/>
            <person name="Gaskell J."/>
            <person name="Hammel K.E."/>
            <person name="St John F.J."/>
            <person name="Vanden Wymelenberg A."/>
            <person name="Sabat G."/>
            <person name="Splinter BonDurant S."/>
            <person name="Syed K."/>
            <person name="Yadav J.S."/>
            <person name="Doddapaneni H."/>
            <person name="Subramanian V."/>
            <person name="Lavin J.L."/>
            <person name="Oguiza J.A."/>
            <person name="Perez G."/>
            <person name="Pisabarro A.G."/>
            <person name="Ramirez L."/>
            <person name="Santoyo F."/>
            <person name="Master E."/>
            <person name="Coutinho P.M."/>
            <person name="Henrissat B."/>
            <person name="Lombard V."/>
            <person name="Magnuson J.K."/>
            <person name="Kuees U."/>
            <person name="Hori C."/>
            <person name="Igarashi K."/>
            <person name="Samejima M."/>
            <person name="Held B.W."/>
            <person name="Barry K.W."/>
            <person name="LaButti K.M."/>
            <person name="Lapidus A."/>
            <person name="Lindquist E.A."/>
            <person name="Lucas S.M."/>
            <person name="Riley R."/>
            <person name="Salamov A.A."/>
            <person name="Hoffmeister D."/>
            <person name="Schwenk D."/>
            <person name="Hadar Y."/>
            <person name="Yarden O."/>
            <person name="de Vries R.P."/>
            <person name="Wiebenga A."/>
            <person name="Stenlid J."/>
            <person name="Eastwood D."/>
            <person name="Grigoriev I.V."/>
            <person name="Berka R.M."/>
            <person name="Blanchette R.A."/>
            <person name="Kersten P."/>
            <person name="Martinez A.T."/>
            <person name="Vicuna R."/>
            <person name="Cullen D."/>
        </authorList>
    </citation>
    <scope>NUCLEOTIDE SEQUENCE [LARGE SCALE GENOMIC DNA]</scope>
    <source>
        <strain evidence="2 3">B</strain>
    </source>
</reference>
<accession>M2RC76</accession>
<dbReference type="AlphaFoldDB" id="M2RC76"/>
<gene>
    <name evidence="2" type="ORF">CERSUDRAFT_115928</name>
</gene>
<evidence type="ECO:0000313" key="2">
    <source>
        <dbReference type="EMBL" id="EMD35982.1"/>
    </source>
</evidence>
<evidence type="ECO:0000313" key="3">
    <source>
        <dbReference type="Proteomes" id="UP000016930"/>
    </source>
</evidence>
<dbReference type="HOGENOM" id="CLU_046019_0_0_1"/>
<dbReference type="PROSITE" id="PS51412">
    <property type="entry name" value="MACPF_2"/>
    <property type="match status" value="1"/>
</dbReference>
<keyword evidence="3" id="KW-1185">Reference proteome</keyword>
<dbReference type="InterPro" id="IPR020864">
    <property type="entry name" value="MACPF"/>
</dbReference>
<sequence length="465" mass="51373">MSTQGDTSLPRQLTLECDLGCGIDLTAVAAQNFKGIFTSLRRAFRVLSAAKRLYAVQISDTSYFNVPSNITLSTNRSGTAYSYCTCKSGAALRENLAADPSFIARYTAFSNAELCSYSVRKSFRDDCHYALYNIEKVHYTARMEVRTQSFDNNCVVRIKKLPINFKLEDAQLFKDFFEAVGSHVVISATYGSRFNLICWVSSLGAKNDTRYAETISALESITSGQELMDHIQREKTTGITEHRHACKLNESVFYTGGEPTALDTLSSNPCVFSEHGRWLDTCSPNYGLTSVGLETIWTIASSSEDSAVRSRARALEEAFKYLTSNPPVCKTLALFHVDSDWAEFTLTTPGAILLVRHITGDLTSSTIVSANRIVCGLGRALFGKAHIHFEIYYDGSRINFHTSHGSSGTGQTAGRANVTIEGREYPNIGIVDNHWNIRHFQQVPTSRSPGSTSADVTQMMAHLQI</sequence>
<feature type="domain" description="MACPF" evidence="1">
    <location>
        <begin position="2"/>
        <end position="330"/>
    </location>
</feature>
<evidence type="ECO:0000259" key="1">
    <source>
        <dbReference type="PROSITE" id="PS51412"/>
    </source>
</evidence>
<name>M2RC76_CERS8</name>
<proteinExistence type="predicted"/>
<dbReference type="OrthoDB" id="4250793at2759"/>
<dbReference type="Proteomes" id="UP000016930">
    <property type="component" value="Unassembled WGS sequence"/>
</dbReference>
<protein>
    <recommendedName>
        <fullName evidence="1">MACPF domain-containing protein</fullName>
    </recommendedName>
</protein>
<organism evidence="2 3">
    <name type="scientific">Ceriporiopsis subvermispora (strain B)</name>
    <name type="common">White-rot fungus</name>
    <name type="synonym">Gelatoporia subvermispora</name>
    <dbReference type="NCBI Taxonomy" id="914234"/>
    <lineage>
        <taxon>Eukaryota</taxon>
        <taxon>Fungi</taxon>
        <taxon>Dikarya</taxon>
        <taxon>Basidiomycota</taxon>
        <taxon>Agaricomycotina</taxon>
        <taxon>Agaricomycetes</taxon>
        <taxon>Polyporales</taxon>
        <taxon>Gelatoporiaceae</taxon>
        <taxon>Gelatoporia</taxon>
    </lineage>
</organism>
<dbReference type="EMBL" id="KB445799">
    <property type="protein sequence ID" value="EMD35982.1"/>
    <property type="molecule type" value="Genomic_DNA"/>
</dbReference>